<protein>
    <submittedName>
        <fullName evidence="8">Uncharacterized protein</fullName>
    </submittedName>
</protein>
<gene>
    <name evidence="8" type="ORF">PROFUN_04816</name>
</gene>
<comment type="subcellular location">
    <subcellularLocation>
        <location evidence="1">Nucleus</location>
    </subcellularLocation>
</comment>
<comment type="similarity">
    <text evidence="2">Belongs to the Mediator complex subunit 28 family.</text>
</comment>
<evidence type="ECO:0000256" key="2">
    <source>
        <dbReference type="ARBA" id="ARBA00005571"/>
    </source>
</evidence>
<evidence type="ECO:0000256" key="7">
    <source>
        <dbReference type="SAM" id="Coils"/>
    </source>
</evidence>
<evidence type="ECO:0000256" key="4">
    <source>
        <dbReference type="ARBA" id="ARBA00023054"/>
    </source>
</evidence>
<dbReference type="GO" id="GO:0005634">
    <property type="term" value="C:nucleus"/>
    <property type="evidence" value="ECO:0007669"/>
    <property type="project" value="UniProtKB-SubCell"/>
</dbReference>
<keyword evidence="3" id="KW-0805">Transcription regulation</keyword>
<evidence type="ECO:0000313" key="8">
    <source>
        <dbReference type="EMBL" id="PRP87080.1"/>
    </source>
</evidence>
<evidence type="ECO:0000256" key="3">
    <source>
        <dbReference type="ARBA" id="ARBA00023015"/>
    </source>
</evidence>
<comment type="caution">
    <text evidence="8">The sequence shown here is derived from an EMBL/GenBank/DDBJ whole genome shotgun (WGS) entry which is preliminary data.</text>
</comment>
<dbReference type="InParanoid" id="A0A2P6NT27"/>
<evidence type="ECO:0000256" key="6">
    <source>
        <dbReference type="ARBA" id="ARBA00023242"/>
    </source>
</evidence>
<dbReference type="InterPro" id="IPR021640">
    <property type="entry name" value="Mediator_Med28"/>
</dbReference>
<dbReference type="Pfam" id="PF11594">
    <property type="entry name" value="Med28"/>
    <property type="match status" value="1"/>
</dbReference>
<keyword evidence="9" id="KW-1185">Reference proteome</keyword>
<dbReference type="AlphaFoldDB" id="A0A2P6NT27"/>
<name>A0A2P6NT27_9EUKA</name>
<keyword evidence="4 7" id="KW-0175">Coiled coil</keyword>
<dbReference type="Proteomes" id="UP000241769">
    <property type="component" value="Unassembled WGS sequence"/>
</dbReference>
<evidence type="ECO:0000313" key="9">
    <source>
        <dbReference type="Proteomes" id="UP000241769"/>
    </source>
</evidence>
<organism evidence="8 9">
    <name type="scientific">Planoprotostelium fungivorum</name>
    <dbReference type="NCBI Taxonomy" id="1890364"/>
    <lineage>
        <taxon>Eukaryota</taxon>
        <taxon>Amoebozoa</taxon>
        <taxon>Evosea</taxon>
        <taxon>Variosea</taxon>
        <taxon>Cavosteliida</taxon>
        <taxon>Cavosteliaceae</taxon>
        <taxon>Planoprotostelium</taxon>
    </lineage>
</organism>
<evidence type="ECO:0000256" key="5">
    <source>
        <dbReference type="ARBA" id="ARBA00023163"/>
    </source>
</evidence>
<keyword evidence="5" id="KW-0804">Transcription</keyword>
<proteinExistence type="inferred from homology"/>
<reference evidence="8 9" key="1">
    <citation type="journal article" date="2018" name="Genome Biol. Evol.">
        <title>Multiple Roots of Fruiting Body Formation in Amoebozoa.</title>
        <authorList>
            <person name="Hillmann F."/>
            <person name="Forbes G."/>
            <person name="Novohradska S."/>
            <person name="Ferling I."/>
            <person name="Riege K."/>
            <person name="Groth M."/>
            <person name="Westermann M."/>
            <person name="Marz M."/>
            <person name="Spaller T."/>
            <person name="Winckler T."/>
            <person name="Schaap P."/>
            <person name="Glockner G."/>
        </authorList>
    </citation>
    <scope>NUCLEOTIDE SEQUENCE [LARGE SCALE GENOMIC DNA]</scope>
    <source>
        <strain evidence="8 9">Jena</strain>
    </source>
</reference>
<accession>A0A2P6NT27</accession>
<evidence type="ECO:0000256" key="1">
    <source>
        <dbReference type="ARBA" id="ARBA00004123"/>
    </source>
</evidence>
<feature type="coiled-coil region" evidence="7">
    <location>
        <begin position="42"/>
        <end position="89"/>
    </location>
</feature>
<keyword evidence="6" id="KW-0539">Nucleus</keyword>
<dbReference type="EMBL" id="MDYQ01000023">
    <property type="protein sequence ID" value="PRP87080.1"/>
    <property type="molecule type" value="Genomic_DNA"/>
</dbReference>
<sequence>MNNEDQGLVGLVDNIETALKTCIQSILDDNSTNGQQELLHSIQRLKHQLHMVQLQQQQLQTKENITQEIQKLEEASHRKELLLKKYTTKVDNWQRSFELLINQE</sequence>